<evidence type="ECO:0000313" key="2">
    <source>
        <dbReference type="EMBL" id="KAA5419729.1"/>
    </source>
</evidence>
<dbReference type="AlphaFoldDB" id="A0A5M6A987"/>
<evidence type="ECO:0000313" key="4">
    <source>
        <dbReference type="Proteomes" id="UP000325055"/>
    </source>
</evidence>
<dbReference type="GeneID" id="66306414"/>
<reference evidence="3" key="2">
    <citation type="submission" date="2023-08" db="EMBL/GenBank/DDBJ databases">
        <title>Reintroducing virulent viruses to syntetic microbiomes.</title>
        <authorList>
            <person name="Wilde J."/>
            <person name="Boyes R."/>
            <person name="Robinson A.V."/>
            <person name="Daisley B.A."/>
            <person name="Allen-Vercoe E."/>
        </authorList>
    </citation>
    <scope>NUCLEOTIDE SEQUENCE</scope>
    <source>
        <strain evidence="3">225I_12FAA</strain>
    </source>
</reference>
<evidence type="ECO:0000313" key="5">
    <source>
        <dbReference type="Proteomes" id="UP000482653"/>
    </source>
</evidence>
<dbReference type="EMBL" id="VVYW01000012">
    <property type="protein sequence ID" value="KAA5407644.1"/>
    <property type="molecule type" value="Genomic_DNA"/>
</dbReference>
<dbReference type="EMBL" id="VVYX01000010">
    <property type="protein sequence ID" value="KAA5419729.1"/>
    <property type="molecule type" value="Genomic_DNA"/>
</dbReference>
<dbReference type="EMBL" id="JAVSNH010000001">
    <property type="protein sequence ID" value="MDT4509634.1"/>
    <property type="molecule type" value="Genomic_DNA"/>
</dbReference>
<reference evidence="4 5" key="1">
    <citation type="journal article" date="2019" name="Nat. Med.">
        <title>A library of human gut bacterial isolates paired with longitudinal multiomics data enables mechanistic microbiome research.</title>
        <authorList>
            <person name="Poyet M."/>
            <person name="Groussin M."/>
            <person name="Gibbons S.M."/>
            <person name="Avila-Pacheco J."/>
            <person name="Jiang X."/>
            <person name="Kearney S.M."/>
            <person name="Perrotta A.R."/>
            <person name="Berdy B."/>
            <person name="Zhao S."/>
            <person name="Lieberman T.D."/>
            <person name="Swanson P.K."/>
            <person name="Smith M."/>
            <person name="Roesemann S."/>
            <person name="Alexander J.E."/>
            <person name="Rich S.A."/>
            <person name="Livny J."/>
            <person name="Vlamakis H."/>
            <person name="Clish C."/>
            <person name="Bullock K."/>
            <person name="Deik A."/>
            <person name="Scott J."/>
            <person name="Pierce K.A."/>
            <person name="Xavier R.J."/>
            <person name="Alm E.J."/>
        </authorList>
    </citation>
    <scope>NUCLEOTIDE SEQUENCE [LARGE SCALE GENOMIC DNA]</scope>
    <source>
        <strain evidence="1 4">BIOML-A7</strain>
        <strain evidence="2 5">BIOML-A8</strain>
    </source>
</reference>
<dbReference type="Proteomes" id="UP001266995">
    <property type="component" value="Unassembled WGS sequence"/>
</dbReference>
<accession>A0A5M6A987</accession>
<organism evidence="1 4">
    <name type="scientific">Bacteroides cellulosilyticus</name>
    <dbReference type="NCBI Taxonomy" id="246787"/>
    <lineage>
        <taxon>Bacteria</taxon>
        <taxon>Pseudomonadati</taxon>
        <taxon>Bacteroidota</taxon>
        <taxon>Bacteroidia</taxon>
        <taxon>Bacteroidales</taxon>
        <taxon>Bacteroidaceae</taxon>
        <taxon>Bacteroides</taxon>
    </lineage>
</organism>
<comment type="caution">
    <text evidence="1">The sequence shown here is derived from an EMBL/GenBank/DDBJ whole genome shotgun (WGS) entry which is preliminary data.</text>
</comment>
<dbReference type="InterPro" id="IPR017853">
    <property type="entry name" value="GH"/>
</dbReference>
<evidence type="ECO:0000313" key="1">
    <source>
        <dbReference type="EMBL" id="KAA5407644.1"/>
    </source>
</evidence>
<proteinExistence type="predicted"/>
<evidence type="ECO:0000313" key="3">
    <source>
        <dbReference type="EMBL" id="MDT4509634.1"/>
    </source>
</evidence>
<dbReference type="Proteomes" id="UP000482653">
    <property type="component" value="Unassembled WGS sequence"/>
</dbReference>
<sequence length="435" mass="48485">MNKHLLLTGCLALGFLFCRCEDGSLVDGSSPSMNEVMPTRASAFFNSIGVNTHIGFYDTNYADFQGMLKPRLLELGVKHIRDGNIWGGNSGDTPLTRCKELEQYGINLLLICFGGDPVVDDPVERAGAFGQMLWGIEPVNEPDLNKKPGEWEQHARNEQQRVFTAARSIPGKQVPVLGIALAENVDNPSRLGNLSSQLDFGNLHLYASGLHPTNQDFGNYWGTRMEVAISKARLICGEKPLIITEAGYHNYENSNQFRGCSEKAAAIYHVHLPFVYYNAGVSRTYIYELLDWNKAGVVDDMNMHYGLIRADGSAKPSFRALKNLLSIVKEEEVSYELSPLKFGIDPTVKDIEYTLLQKQDGSHWLALFRKVNVYDVKTHKDIEVAPVNVNVEFAEIPSSIDMYIPNQSDQIIQSLKTGDKISLQLGAELVLLKIK</sequence>
<dbReference type="Gene3D" id="3.20.20.80">
    <property type="entry name" value="Glycosidases"/>
    <property type="match status" value="1"/>
</dbReference>
<dbReference type="RefSeq" id="WP_129616275.1">
    <property type="nucleotide sequence ID" value="NZ_CAXSKE010000006.1"/>
</dbReference>
<gene>
    <name evidence="1" type="ORF">F2Y86_15920</name>
    <name evidence="2" type="ORF">F2Y87_09290</name>
    <name evidence="3" type="ORF">RO785_01405</name>
</gene>
<dbReference type="Proteomes" id="UP000325055">
    <property type="component" value="Unassembled WGS sequence"/>
</dbReference>
<name>A0A5M6A987_9BACE</name>
<protein>
    <submittedName>
        <fullName evidence="1">Uncharacterized protein</fullName>
    </submittedName>
</protein>
<dbReference type="SUPFAM" id="SSF51445">
    <property type="entry name" value="(Trans)glycosidases"/>
    <property type="match status" value="1"/>
</dbReference>